<dbReference type="GO" id="GO:0032259">
    <property type="term" value="P:methylation"/>
    <property type="evidence" value="ECO:0007669"/>
    <property type="project" value="UniProtKB-KW"/>
</dbReference>
<dbReference type="RefSeq" id="WP_064553561.1">
    <property type="nucleotide sequence ID" value="NZ_LXEO01000008.1"/>
</dbReference>
<dbReference type="AlphaFoldDB" id="A0A1B7HYK6"/>
<dbReference type="PATRIC" id="fig|1354255.3.peg.524"/>
<comment type="caution">
    <text evidence="2">The sequence shown here is derived from an EMBL/GenBank/DDBJ whole genome shotgun (WGS) entry which is preliminary data.</text>
</comment>
<dbReference type="InterPro" id="IPR013216">
    <property type="entry name" value="Methyltransf_11"/>
</dbReference>
<dbReference type="SUPFAM" id="SSF53335">
    <property type="entry name" value="S-adenosyl-L-methionine-dependent methyltransferases"/>
    <property type="match status" value="1"/>
</dbReference>
<dbReference type="Proteomes" id="UP000078286">
    <property type="component" value="Unassembled WGS sequence"/>
</dbReference>
<evidence type="ECO:0000259" key="1">
    <source>
        <dbReference type="Pfam" id="PF08241"/>
    </source>
</evidence>
<organism evidence="2 3">
    <name type="scientific">Buttiauxella noackiae ATCC 51607</name>
    <dbReference type="NCBI Taxonomy" id="1354255"/>
    <lineage>
        <taxon>Bacteria</taxon>
        <taxon>Pseudomonadati</taxon>
        <taxon>Pseudomonadota</taxon>
        <taxon>Gammaproteobacteria</taxon>
        <taxon>Enterobacterales</taxon>
        <taxon>Enterobacteriaceae</taxon>
        <taxon>Buttiauxella</taxon>
    </lineage>
</organism>
<feature type="domain" description="Methyltransferase type 11" evidence="1">
    <location>
        <begin position="47"/>
        <end position="141"/>
    </location>
</feature>
<dbReference type="PANTHER" id="PTHR43861">
    <property type="entry name" value="TRANS-ACONITATE 2-METHYLTRANSFERASE-RELATED"/>
    <property type="match status" value="1"/>
</dbReference>
<sequence>MTQNIYDNPAFFEGYATLDRSIKGLDGAPEWSSMQKLLPPLKGKTVVDLGCGYGWFCRYARDQGAANVLGLDVSVKMLEKAQEMTTDAGIEYRREDLEQLQLEAQSVDLFYSSLALHYLENIPALFATLYQTLVPGGMLVFSAEHPIYTAPLQQGWLSDPNGQKSWPVNHYQQEGERISNWFADCVKKQHRKLSSWINALITSGFVLEKLDEWGPGAEQIAQNTALDEEKERPMIFLLAARKPLI</sequence>
<dbReference type="PANTHER" id="PTHR43861:SF1">
    <property type="entry name" value="TRANS-ACONITATE 2-METHYLTRANSFERASE"/>
    <property type="match status" value="1"/>
</dbReference>
<dbReference type="EMBL" id="LXEO01000008">
    <property type="protein sequence ID" value="OAT20783.1"/>
    <property type="molecule type" value="Genomic_DNA"/>
</dbReference>
<keyword evidence="2" id="KW-0808">Transferase</keyword>
<dbReference type="CDD" id="cd02440">
    <property type="entry name" value="AdoMet_MTases"/>
    <property type="match status" value="1"/>
</dbReference>
<accession>A0A1B7HYK6</accession>
<dbReference type="InterPro" id="IPR029063">
    <property type="entry name" value="SAM-dependent_MTases_sf"/>
</dbReference>
<dbReference type="Pfam" id="PF08241">
    <property type="entry name" value="Methyltransf_11"/>
    <property type="match status" value="1"/>
</dbReference>
<gene>
    <name evidence="2" type="ORF">M979_0511</name>
</gene>
<proteinExistence type="predicted"/>
<name>A0A1B7HYK6_9ENTR</name>
<reference evidence="2 3" key="1">
    <citation type="submission" date="2016-04" db="EMBL/GenBank/DDBJ databases">
        <title>ATOL: Assembling a taxonomically balanced genome-scale reconstruction of the evolutionary history of the Enterobacteriaceae.</title>
        <authorList>
            <person name="Plunkett G.III."/>
            <person name="Neeno-Eckwall E.C."/>
            <person name="Glasner J.D."/>
            <person name="Perna N.T."/>
        </authorList>
    </citation>
    <scope>NUCLEOTIDE SEQUENCE [LARGE SCALE GENOMIC DNA]</scope>
    <source>
        <strain evidence="2 3">ATCC 51607</strain>
    </source>
</reference>
<dbReference type="Gene3D" id="3.40.50.150">
    <property type="entry name" value="Vaccinia Virus protein VP39"/>
    <property type="match status" value="1"/>
</dbReference>
<dbReference type="GO" id="GO:0008757">
    <property type="term" value="F:S-adenosylmethionine-dependent methyltransferase activity"/>
    <property type="evidence" value="ECO:0007669"/>
    <property type="project" value="InterPro"/>
</dbReference>
<evidence type="ECO:0000313" key="2">
    <source>
        <dbReference type="EMBL" id="OAT20783.1"/>
    </source>
</evidence>
<dbReference type="EC" id="2.1.1.-" evidence="2"/>
<evidence type="ECO:0000313" key="3">
    <source>
        <dbReference type="Proteomes" id="UP000078286"/>
    </source>
</evidence>
<keyword evidence="2" id="KW-0489">Methyltransferase</keyword>
<keyword evidence="3" id="KW-1185">Reference proteome</keyword>
<protein>
    <submittedName>
        <fullName evidence="2">Type 11 methyltransferase</fullName>
        <ecNumber evidence="2">2.1.1.-</ecNumber>
    </submittedName>
</protein>